<comment type="caution">
    <text evidence="1">The sequence shown here is derived from an EMBL/GenBank/DDBJ whole genome shotgun (WGS) entry which is preliminary data.</text>
</comment>
<proteinExistence type="predicted"/>
<dbReference type="Pfam" id="PF03415">
    <property type="entry name" value="Peptidase_C11"/>
    <property type="match status" value="1"/>
</dbReference>
<gene>
    <name evidence="1" type="ORF">H9828_00785</name>
</gene>
<dbReference type="PANTHER" id="PTHR37835">
    <property type="entry name" value="ALPHA-CLOSTRIPAIN"/>
    <property type="match status" value="1"/>
</dbReference>
<reference evidence="1" key="1">
    <citation type="journal article" date="2021" name="PeerJ">
        <title>Extensive microbial diversity within the chicken gut microbiome revealed by metagenomics and culture.</title>
        <authorList>
            <person name="Gilroy R."/>
            <person name="Ravi A."/>
            <person name="Getino M."/>
            <person name="Pursley I."/>
            <person name="Horton D.L."/>
            <person name="Alikhan N.F."/>
            <person name="Baker D."/>
            <person name="Gharbi K."/>
            <person name="Hall N."/>
            <person name="Watson M."/>
            <person name="Adriaenssens E.M."/>
            <person name="Foster-Nyarko E."/>
            <person name="Jarju S."/>
            <person name="Secka A."/>
            <person name="Antonio M."/>
            <person name="Oren A."/>
            <person name="Chaudhuri R.R."/>
            <person name="La Ragione R."/>
            <person name="Hildebrand F."/>
            <person name="Pallen M.J."/>
        </authorList>
    </citation>
    <scope>NUCLEOTIDE SEQUENCE</scope>
    <source>
        <strain evidence="1">5134</strain>
    </source>
</reference>
<dbReference type="InterPro" id="IPR005077">
    <property type="entry name" value="Peptidase_C11"/>
</dbReference>
<reference evidence="1" key="2">
    <citation type="submission" date="2021-04" db="EMBL/GenBank/DDBJ databases">
        <authorList>
            <person name="Gilroy R."/>
        </authorList>
    </citation>
    <scope>NUCLEOTIDE SEQUENCE</scope>
    <source>
        <strain evidence="1">5134</strain>
    </source>
</reference>
<dbReference type="Gene3D" id="3.40.50.11970">
    <property type="match status" value="1"/>
</dbReference>
<dbReference type="PANTHER" id="PTHR37835:SF1">
    <property type="entry name" value="ALPHA-CLOSTRIPAIN"/>
    <property type="match status" value="1"/>
</dbReference>
<protein>
    <recommendedName>
        <fullName evidence="3">Clostripain</fullName>
    </recommendedName>
</protein>
<dbReference type="EMBL" id="DXDA01000007">
    <property type="protein sequence ID" value="HIY67932.1"/>
    <property type="molecule type" value="Genomic_DNA"/>
</dbReference>
<dbReference type="AlphaFoldDB" id="A0A9D1YZ82"/>
<name>A0A9D1YZ82_9BACT</name>
<evidence type="ECO:0000313" key="1">
    <source>
        <dbReference type="EMBL" id="HIY67932.1"/>
    </source>
</evidence>
<organism evidence="1 2">
    <name type="scientific">Candidatus Alistipes intestinigallinarum</name>
    <dbReference type="NCBI Taxonomy" id="2838440"/>
    <lineage>
        <taxon>Bacteria</taxon>
        <taxon>Pseudomonadati</taxon>
        <taxon>Bacteroidota</taxon>
        <taxon>Bacteroidia</taxon>
        <taxon>Bacteroidales</taxon>
        <taxon>Rikenellaceae</taxon>
        <taxon>Alistipes</taxon>
    </lineage>
</organism>
<dbReference type="Proteomes" id="UP000886844">
    <property type="component" value="Unassembled WGS sequence"/>
</dbReference>
<accession>A0A9D1YZ82</accession>
<evidence type="ECO:0000313" key="2">
    <source>
        <dbReference type="Proteomes" id="UP000886844"/>
    </source>
</evidence>
<sequence>MLIVYLALDNNLQVEYDARMSALRRSWRPGMELWVYADTPSGATLGRMEATPEGATLRTVESYGAENSASGATLERVLRTVWERSPATGYGLLFFSHATGWLPEGGLQAPLVSRSIGLDQGSEMSLDAFVSAIPSGMTLDYVIFEACLMAGAEVALALAGHTDWVLASSAEVVEPGFRPLYADNLALLTDGGHPVEEQLAAFGQRYMAYVRTLSGTGCSATLSLIRTSSMPALAEAVRRVTRGFANEEGRDTPPAGLQHFDRPGAYGDRPAAARFYDLEAYVEACLADPDAEAAFCGALADAVVWRDATERFLGGDGSPYKGFDIVRHCGLTLYVPRGEFPALNETYRRTAWWHATRGAIN</sequence>
<evidence type="ECO:0008006" key="3">
    <source>
        <dbReference type="Google" id="ProtNLM"/>
    </source>
</evidence>